<evidence type="ECO:0000256" key="2">
    <source>
        <dbReference type="ARBA" id="ARBA00022676"/>
    </source>
</evidence>
<dbReference type="PANTHER" id="PTHR43179:SF12">
    <property type="entry name" value="GALACTOFURANOSYLTRANSFERASE GLFT2"/>
    <property type="match status" value="1"/>
</dbReference>
<name>X1C7P6_9ZZZZ</name>
<dbReference type="GO" id="GO:0016757">
    <property type="term" value="F:glycosyltransferase activity"/>
    <property type="evidence" value="ECO:0007669"/>
    <property type="project" value="UniProtKB-KW"/>
</dbReference>
<dbReference type="InterPro" id="IPR001173">
    <property type="entry name" value="Glyco_trans_2-like"/>
</dbReference>
<feature type="non-terminal residue" evidence="5">
    <location>
        <position position="202"/>
    </location>
</feature>
<protein>
    <recommendedName>
        <fullName evidence="4">Glycosyltransferase 2-like domain-containing protein</fullName>
    </recommendedName>
</protein>
<sequence length="202" mass="21876">MEKPLVYVLVINWNGKEHLDECFGSLLAGSYPNARFVLIDNASTDGSAEFVQECYGHDPRVEIIATESNLGWSRGNNVGLEHAIGAGAKYVFLLNNDTVTARDAITMLVETAKAHQELGALAPKMLLYDTPDLLNSVGIDCSIIGCSWDRGLGRLDGPAWNEPQPVIGVCGGACFLCVDALRKTGLLPTDFDIYLDDLDLCL</sequence>
<keyword evidence="2" id="KW-0328">Glycosyltransferase</keyword>
<feature type="domain" description="Glycosyltransferase 2-like" evidence="4">
    <location>
        <begin position="8"/>
        <end position="119"/>
    </location>
</feature>
<proteinExistence type="inferred from homology"/>
<evidence type="ECO:0000256" key="1">
    <source>
        <dbReference type="ARBA" id="ARBA00006739"/>
    </source>
</evidence>
<gene>
    <name evidence="5" type="ORF">S01H4_35662</name>
</gene>
<evidence type="ECO:0000259" key="4">
    <source>
        <dbReference type="Pfam" id="PF00535"/>
    </source>
</evidence>
<dbReference type="AlphaFoldDB" id="X1C7P6"/>
<accession>X1C7P6</accession>
<dbReference type="Pfam" id="PF00535">
    <property type="entry name" value="Glycos_transf_2"/>
    <property type="match status" value="1"/>
</dbReference>
<reference evidence="5" key="1">
    <citation type="journal article" date="2014" name="Front. Microbiol.">
        <title>High frequency of phylogenetically diverse reductive dehalogenase-homologous genes in deep subseafloor sedimentary metagenomes.</title>
        <authorList>
            <person name="Kawai M."/>
            <person name="Futagami T."/>
            <person name="Toyoda A."/>
            <person name="Takaki Y."/>
            <person name="Nishi S."/>
            <person name="Hori S."/>
            <person name="Arai W."/>
            <person name="Tsubouchi T."/>
            <person name="Morono Y."/>
            <person name="Uchiyama I."/>
            <person name="Ito T."/>
            <person name="Fujiyama A."/>
            <person name="Inagaki F."/>
            <person name="Takami H."/>
        </authorList>
    </citation>
    <scope>NUCLEOTIDE SEQUENCE</scope>
    <source>
        <strain evidence="5">Expedition CK06-06</strain>
    </source>
</reference>
<dbReference type="EMBL" id="BART01018984">
    <property type="protein sequence ID" value="GAG80436.1"/>
    <property type="molecule type" value="Genomic_DNA"/>
</dbReference>
<dbReference type="Gene3D" id="3.90.550.10">
    <property type="entry name" value="Spore Coat Polysaccharide Biosynthesis Protein SpsA, Chain A"/>
    <property type="match status" value="1"/>
</dbReference>
<evidence type="ECO:0000313" key="5">
    <source>
        <dbReference type="EMBL" id="GAG80436.1"/>
    </source>
</evidence>
<evidence type="ECO:0000256" key="3">
    <source>
        <dbReference type="ARBA" id="ARBA00022679"/>
    </source>
</evidence>
<dbReference type="SUPFAM" id="SSF53448">
    <property type="entry name" value="Nucleotide-diphospho-sugar transferases"/>
    <property type="match status" value="1"/>
</dbReference>
<dbReference type="InterPro" id="IPR029044">
    <property type="entry name" value="Nucleotide-diphossugar_trans"/>
</dbReference>
<dbReference type="PANTHER" id="PTHR43179">
    <property type="entry name" value="RHAMNOSYLTRANSFERASE WBBL"/>
    <property type="match status" value="1"/>
</dbReference>
<comment type="similarity">
    <text evidence="1">Belongs to the glycosyltransferase 2 family.</text>
</comment>
<keyword evidence="3" id="KW-0808">Transferase</keyword>
<comment type="caution">
    <text evidence="5">The sequence shown here is derived from an EMBL/GenBank/DDBJ whole genome shotgun (WGS) entry which is preliminary data.</text>
</comment>
<organism evidence="5">
    <name type="scientific">marine sediment metagenome</name>
    <dbReference type="NCBI Taxonomy" id="412755"/>
    <lineage>
        <taxon>unclassified sequences</taxon>
        <taxon>metagenomes</taxon>
        <taxon>ecological metagenomes</taxon>
    </lineage>
</organism>